<comment type="caution">
    <text evidence="22">The sequence shown here is derived from an EMBL/GenBank/DDBJ whole genome shotgun (WGS) entry which is preliminary data.</text>
</comment>
<dbReference type="PROSITE" id="PS51385">
    <property type="entry name" value="YJEF_N"/>
    <property type="match status" value="1"/>
</dbReference>
<evidence type="ECO:0000256" key="17">
    <source>
        <dbReference type="HAMAP-Rule" id="MF_01965"/>
    </source>
</evidence>
<dbReference type="InterPro" id="IPR000631">
    <property type="entry name" value="CARKD"/>
</dbReference>
<feature type="binding site" evidence="17">
    <location>
        <position position="440"/>
    </location>
    <ligand>
        <name>(6S)-NADPHX</name>
        <dbReference type="ChEBI" id="CHEBI:64076"/>
    </ligand>
</feature>
<dbReference type="EMBL" id="DXGH01000014">
    <property type="protein sequence ID" value="HIW80510.1"/>
    <property type="molecule type" value="Genomic_DNA"/>
</dbReference>
<accession>A0A9D1R446</accession>
<comment type="similarity">
    <text evidence="18">Belongs to the NnrE/AIBP family.</text>
</comment>
<comment type="similarity">
    <text evidence="17">Belongs to the NnrD/CARKD family.</text>
</comment>
<dbReference type="PANTHER" id="PTHR12592:SF0">
    <property type="entry name" value="ATP-DEPENDENT (S)-NAD(P)H-HYDRATE DEHYDRATASE"/>
    <property type="match status" value="1"/>
</dbReference>
<evidence type="ECO:0000256" key="12">
    <source>
        <dbReference type="ARBA" id="ARBA00023239"/>
    </source>
</evidence>
<evidence type="ECO:0000256" key="19">
    <source>
        <dbReference type="PIRNR" id="PIRNR017184"/>
    </source>
</evidence>
<dbReference type="InterPro" id="IPR036652">
    <property type="entry name" value="YjeF_N_dom_sf"/>
</dbReference>
<comment type="function">
    <text evidence="14 19">Bifunctional enzyme that catalyzes the epimerization of the S- and R-forms of NAD(P)HX and the dehydration of the S-form of NAD(P)HX at the expense of ADP, which is converted to AMP. This allows the repair of both epimers of NAD(P)HX, a damaged form of NAD(P)H that is a result of enzymatic or heat-dependent hydration.</text>
</comment>
<sequence>MKYLVTAEEMKEYDRNTIERIGIPGMVLMERAALAALGEIRKIMKKCRDQRKRVLILTGMGNNGGDGLALARLLAEESWEVEIWHVGERKKASPQWEKQSAILQNYPVKTGSKPFREEYTILIDALFGVGLSREVKGEFAQAIETFNSLSGYKIALDVPSGIDSDTGRVLGTAVRADMTVTFGFLKRGLALYPGCLYCGEVKVDGVGIGEASFFGRKPQMFCYDEDAESLLPPRDMAGNKGTFGKVVLAAGSRNMAGAAVLAARAAYRIGAGMVRVITSEENRVILQQQVPEALLGSPKELLQSLKWADVIAAGPGLSTGKQALELLRSLIFESSLPLVLDADALNLLSEENTFFQELSRQGAAGRRMILTPHVGELSRLMGKTIQELKENLPDAGVRLAERLHAVLVVKDARTFVCREDGTVCVNLAGNSGMATAGSGDVLAGVIAGLCAQGMEPFEAAAAGVCLHARAGDKAACRCGEHGLMAGDIIENMAFCQDTQRKEIRWTNGTRN</sequence>
<dbReference type="GO" id="GO:0046872">
    <property type="term" value="F:metal ion binding"/>
    <property type="evidence" value="ECO:0007669"/>
    <property type="project" value="UniProtKB-UniRule"/>
</dbReference>
<comment type="cofactor">
    <cofactor evidence="18 19">
        <name>K(+)</name>
        <dbReference type="ChEBI" id="CHEBI:29103"/>
    </cofactor>
    <text evidence="18 19">Binds 1 potassium ion per subunit.</text>
</comment>
<reference evidence="22" key="1">
    <citation type="journal article" date="2021" name="PeerJ">
        <title>Extensive microbial diversity within the chicken gut microbiome revealed by metagenomics and culture.</title>
        <authorList>
            <person name="Gilroy R."/>
            <person name="Ravi A."/>
            <person name="Getino M."/>
            <person name="Pursley I."/>
            <person name="Horton D.L."/>
            <person name="Alikhan N.F."/>
            <person name="Baker D."/>
            <person name="Gharbi K."/>
            <person name="Hall N."/>
            <person name="Watson M."/>
            <person name="Adriaenssens E.M."/>
            <person name="Foster-Nyarko E."/>
            <person name="Jarju S."/>
            <person name="Secka A."/>
            <person name="Antonio M."/>
            <person name="Oren A."/>
            <person name="Chaudhuri R.R."/>
            <person name="La Ragione R."/>
            <person name="Hildebrand F."/>
            <person name="Pallen M.J."/>
        </authorList>
    </citation>
    <scope>NUCLEOTIDE SEQUENCE</scope>
    <source>
        <strain evidence="22">CHK195-6426</strain>
    </source>
</reference>
<evidence type="ECO:0000256" key="9">
    <source>
        <dbReference type="ARBA" id="ARBA00022958"/>
    </source>
</evidence>
<keyword evidence="10 17" id="KW-0520">NAD</keyword>
<keyword evidence="5 18" id="KW-0479">Metal-binding</keyword>
<comment type="subunit">
    <text evidence="17">Homotetramer.</text>
</comment>
<evidence type="ECO:0000256" key="14">
    <source>
        <dbReference type="ARBA" id="ARBA00025153"/>
    </source>
</evidence>
<dbReference type="PANTHER" id="PTHR12592">
    <property type="entry name" value="ATP-DEPENDENT (S)-NAD(P)H-HYDRATE DEHYDRATASE FAMILY MEMBER"/>
    <property type="match status" value="1"/>
</dbReference>
<evidence type="ECO:0000256" key="5">
    <source>
        <dbReference type="ARBA" id="ARBA00022723"/>
    </source>
</evidence>
<feature type="binding site" evidence="18">
    <location>
        <position position="63"/>
    </location>
    <ligand>
        <name>K(+)</name>
        <dbReference type="ChEBI" id="CHEBI:29103"/>
    </ligand>
</feature>
<dbReference type="SUPFAM" id="SSF64153">
    <property type="entry name" value="YjeF N-terminal domain-like"/>
    <property type="match status" value="1"/>
</dbReference>
<evidence type="ECO:0000256" key="3">
    <source>
        <dbReference type="ARBA" id="ARBA00006001"/>
    </source>
</evidence>
<dbReference type="GO" id="GO:0052855">
    <property type="term" value="F:ADP-dependent NAD(P)H-hydrate dehydratase activity"/>
    <property type="evidence" value="ECO:0007669"/>
    <property type="project" value="UniProtKB-UniRule"/>
</dbReference>
<organism evidence="22 23">
    <name type="scientific">Candidatus Acetatifactor stercoripullorum</name>
    <dbReference type="NCBI Taxonomy" id="2838414"/>
    <lineage>
        <taxon>Bacteria</taxon>
        <taxon>Bacillati</taxon>
        <taxon>Bacillota</taxon>
        <taxon>Clostridia</taxon>
        <taxon>Lachnospirales</taxon>
        <taxon>Lachnospiraceae</taxon>
        <taxon>Acetatifactor</taxon>
    </lineage>
</organism>
<evidence type="ECO:0000256" key="13">
    <source>
        <dbReference type="ARBA" id="ARBA00023268"/>
    </source>
</evidence>
<comment type="catalytic activity">
    <reaction evidence="2 18 19">
        <text>(6R)-NADPHX = (6S)-NADPHX</text>
        <dbReference type="Rhea" id="RHEA:32227"/>
        <dbReference type="ChEBI" id="CHEBI:64076"/>
        <dbReference type="ChEBI" id="CHEBI:64077"/>
        <dbReference type="EC" id="5.1.99.6"/>
    </reaction>
</comment>
<dbReference type="NCBIfam" id="TIGR00196">
    <property type="entry name" value="yjeF_cterm"/>
    <property type="match status" value="1"/>
</dbReference>
<feature type="binding site" evidence="18">
    <location>
        <position position="157"/>
    </location>
    <ligand>
        <name>(6S)-NADPHX</name>
        <dbReference type="ChEBI" id="CHEBI:64076"/>
    </ligand>
</feature>
<keyword evidence="13" id="KW-0511">Multifunctional enzyme</keyword>
<feature type="binding site" evidence="18">
    <location>
        <begin position="128"/>
        <end position="134"/>
    </location>
    <ligand>
        <name>(6S)-NADPHX</name>
        <dbReference type="ChEBI" id="CHEBI:64076"/>
    </ligand>
</feature>
<evidence type="ECO:0000313" key="22">
    <source>
        <dbReference type="EMBL" id="HIW80510.1"/>
    </source>
</evidence>
<evidence type="ECO:0000256" key="18">
    <source>
        <dbReference type="HAMAP-Rule" id="MF_01966"/>
    </source>
</evidence>
<reference evidence="22" key="2">
    <citation type="submission" date="2021-04" db="EMBL/GenBank/DDBJ databases">
        <authorList>
            <person name="Gilroy R."/>
        </authorList>
    </citation>
    <scope>NUCLEOTIDE SEQUENCE</scope>
    <source>
        <strain evidence="22">CHK195-6426</strain>
    </source>
</reference>
<dbReference type="InterPro" id="IPR030677">
    <property type="entry name" value="Nnr"/>
</dbReference>
<dbReference type="Proteomes" id="UP000824265">
    <property type="component" value="Unassembled WGS sequence"/>
</dbReference>
<dbReference type="CDD" id="cd01171">
    <property type="entry name" value="YXKO-related"/>
    <property type="match status" value="1"/>
</dbReference>
<evidence type="ECO:0000256" key="4">
    <source>
        <dbReference type="ARBA" id="ARBA00009524"/>
    </source>
</evidence>
<keyword evidence="7 17" id="KW-0067">ATP-binding</keyword>
<dbReference type="InterPro" id="IPR017953">
    <property type="entry name" value="Carbohydrate_kinase_pred_CS"/>
</dbReference>
<evidence type="ECO:0000256" key="16">
    <source>
        <dbReference type="ARBA" id="ARBA00049209"/>
    </source>
</evidence>
<evidence type="ECO:0000256" key="6">
    <source>
        <dbReference type="ARBA" id="ARBA00022741"/>
    </source>
</evidence>
<dbReference type="Pfam" id="PF01256">
    <property type="entry name" value="Carb_kinase"/>
    <property type="match status" value="1"/>
</dbReference>
<dbReference type="GO" id="GO:0005524">
    <property type="term" value="F:ATP binding"/>
    <property type="evidence" value="ECO:0007669"/>
    <property type="project" value="UniProtKB-UniRule"/>
</dbReference>
<dbReference type="EC" id="5.1.99.6" evidence="19"/>
<comment type="function">
    <text evidence="18">Catalyzes the epimerization of the S- and R-forms of NAD(P)HX, a damaged form of NAD(P)H that is a result of enzymatic or heat-dependent hydration. This is a prerequisite for the S-specific NAD(P)H-hydrate dehydratase to allow the repair of both epimers of NAD(P)HX.</text>
</comment>
<keyword evidence="8 17" id="KW-0521">NADP</keyword>
<dbReference type="PROSITE" id="PS51383">
    <property type="entry name" value="YJEF_C_3"/>
    <property type="match status" value="1"/>
</dbReference>
<evidence type="ECO:0000256" key="2">
    <source>
        <dbReference type="ARBA" id="ARBA00000909"/>
    </source>
</evidence>
<comment type="catalytic activity">
    <reaction evidence="1 18 19">
        <text>(6R)-NADHX = (6S)-NADHX</text>
        <dbReference type="Rhea" id="RHEA:32215"/>
        <dbReference type="ChEBI" id="CHEBI:64074"/>
        <dbReference type="ChEBI" id="CHEBI:64075"/>
        <dbReference type="EC" id="5.1.99.6"/>
    </reaction>
</comment>
<evidence type="ECO:0000313" key="23">
    <source>
        <dbReference type="Proteomes" id="UP000824265"/>
    </source>
</evidence>
<dbReference type="SUPFAM" id="SSF53613">
    <property type="entry name" value="Ribokinase-like"/>
    <property type="match status" value="1"/>
</dbReference>
<dbReference type="InterPro" id="IPR004443">
    <property type="entry name" value="YjeF_N_dom"/>
</dbReference>
<comment type="similarity">
    <text evidence="3 19">In the N-terminal section; belongs to the NnrE/AIBP family.</text>
</comment>
<evidence type="ECO:0000256" key="10">
    <source>
        <dbReference type="ARBA" id="ARBA00023027"/>
    </source>
</evidence>
<comment type="similarity">
    <text evidence="4 19">In the C-terminal section; belongs to the NnrD/CARKD family.</text>
</comment>
<evidence type="ECO:0000259" key="20">
    <source>
        <dbReference type="PROSITE" id="PS51383"/>
    </source>
</evidence>
<feature type="binding site" evidence="18">
    <location>
        <position position="124"/>
    </location>
    <ligand>
        <name>K(+)</name>
        <dbReference type="ChEBI" id="CHEBI:29103"/>
    </ligand>
</feature>
<evidence type="ECO:0000256" key="7">
    <source>
        <dbReference type="ARBA" id="ARBA00022840"/>
    </source>
</evidence>
<keyword evidence="11 18" id="KW-0413">Isomerase</keyword>
<feature type="domain" description="YjeF C-terminal" evidence="20">
    <location>
        <begin position="223"/>
        <end position="499"/>
    </location>
</feature>
<evidence type="ECO:0000259" key="21">
    <source>
        <dbReference type="PROSITE" id="PS51385"/>
    </source>
</evidence>
<feature type="binding site" evidence="17">
    <location>
        <position position="439"/>
    </location>
    <ligand>
        <name>AMP</name>
        <dbReference type="ChEBI" id="CHEBI:456215"/>
    </ligand>
</feature>
<dbReference type="NCBIfam" id="TIGR00197">
    <property type="entry name" value="yjeF_nterm"/>
    <property type="match status" value="1"/>
</dbReference>
<dbReference type="GO" id="GO:0052856">
    <property type="term" value="F:NAD(P)HX epimerase activity"/>
    <property type="evidence" value="ECO:0007669"/>
    <property type="project" value="UniProtKB-UniRule"/>
</dbReference>
<dbReference type="Gene3D" id="3.40.50.10260">
    <property type="entry name" value="YjeF N-terminal domain"/>
    <property type="match status" value="1"/>
</dbReference>
<dbReference type="HAMAP" id="MF_01966">
    <property type="entry name" value="NADHX_epimerase"/>
    <property type="match status" value="1"/>
</dbReference>
<dbReference type="HAMAP" id="MF_01965">
    <property type="entry name" value="NADHX_dehydratase"/>
    <property type="match status" value="1"/>
</dbReference>
<feature type="binding site" evidence="17">
    <location>
        <position position="316"/>
    </location>
    <ligand>
        <name>(6S)-NADPHX</name>
        <dbReference type="ChEBI" id="CHEBI:64076"/>
    </ligand>
</feature>
<evidence type="ECO:0000256" key="11">
    <source>
        <dbReference type="ARBA" id="ARBA00023235"/>
    </source>
</evidence>
<dbReference type="GO" id="GO:0046496">
    <property type="term" value="P:nicotinamide nucleotide metabolic process"/>
    <property type="evidence" value="ECO:0007669"/>
    <property type="project" value="UniProtKB-UniRule"/>
</dbReference>
<comment type="catalytic activity">
    <reaction evidence="15 17 19">
        <text>(6S)-NADHX + ADP = AMP + phosphate + NADH + H(+)</text>
        <dbReference type="Rhea" id="RHEA:32223"/>
        <dbReference type="ChEBI" id="CHEBI:15378"/>
        <dbReference type="ChEBI" id="CHEBI:43474"/>
        <dbReference type="ChEBI" id="CHEBI:57945"/>
        <dbReference type="ChEBI" id="CHEBI:64074"/>
        <dbReference type="ChEBI" id="CHEBI:456215"/>
        <dbReference type="ChEBI" id="CHEBI:456216"/>
        <dbReference type="EC" id="4.2.1.136"/>
    </reaction>
</comment>
<dbReference type="PROSITE" id="PS01050">
    <property type="entry name" value="YJEF_C_2"/>
    <property type="match status" value="1"/>
</dbReference>
<evidence type="ECO:0000256" key="15">
    <source>
        <dbReference type="ARBA" id="ARBA00048238"/>
    </source>
</evidence>
<gene>
    <name evidence="18" type="primary">nnrE</name>
    <name evidence="17" type="synonym">nnrD</name>
    <name evidence="22" type="ORF">H9742_03115</name>
</gene>
<evidence type="ECO:0000256" key="8">
    <source>
        <dbReference type="ARBA" id="ARBA00022857"/>
    </source>
</evidence>
<feature type="binding site" evidence="17">
    <location>
        <position position="258"/>
    </location>
    <ligand>
        <name>(6S)-NADPHX</name>
        <dbReference type="ChEBI" id="CHEBI:64076"/>
    </ligand>
</feature>
<keyword evidence="9 18" id="KW-0630">Potassium</keyword>
<keyword evidence="12 17" id="KW-0456">Lyase</keyword>
<dbReference type="InterPro" id="IPR029056">
    <property type="entry name" value="Ribokinase-like"/>
</dbReference>
<dbReference type="Pfam" id="PF03853">
    <property type="entry name" value="YjeF_N"/>
    <property type="match status" value="1"/>
</dbReference>
<feature type="domain" description="YjeF N-terminal" evidence="21">
    <location>
        <begin position="10"/>
        <end position="214"/>
    </location>
</feature>
<proteinExistence type="inferred from homology"/>
<feature type="binding site" evidence="17">
    <location>
        <begin position="410"/>
        <end position="414"/>
    </location>
    <ligand>
        <name>AMP</name>
        <dbReference type="ChEBI" id="CHEBI:456215"/>
    </ligand>
</feature>
<protein>
    <recommendedName>
        <fullName evidence="19">Bifunctional NAD(P)H-hydrate repair enzyme</fullName>
    </recommendedName>
    <alternativeName>
        <fullName evidence="19">Nicotinamide nucleotide repair protein</fullName>
    </alternativeName>
    <domain>
        <recommendedName>
            <fullName evidence="19">ADP-dependent (S)-NAD(P)H-hydrate dehydratase</fullName>
            <ecNumber evidence="19">4.2.1.136</ecNumber>
        </recommendedName>
        <alternativeName>
            <fullName evidence="19">ADP-dependent NAD(P)HX dehydratase</fullName>
        </alternativeName>
    </domain>
    <domain>
        <recommendedName>
            <fullName evidence="19">NAD(P)H-hydrate epimerase</fullName>
            <ecNumber evidence="19">5.1.99.6</ecNumber>
        </recommendedName>
    </domain>
</protein>
<name>A0A9D1R446_9FIRM</name>
<comment type="caution">
    <text evidence="18">Lacks conserved residue(s) required for the propagation of feature annotation.</text>
</comment>
<feature type="binding site" evidence="18">
    <location>
        <position position="160"/>
    </location>
    <ligand>
        <name>K(+)</name>
        <dbReference type="ChEBI" id="CHEBI:29103"/>
    </ligand>
</feature>
<evidence type="ECO:0000256" key="1">
    <source>
        <dbReference type="ARBA" id="ARBA00000013"/>
    </source>
</evidence>
<dbReference type="EC" id="4.2.1.136" evidence="19"/>
<feature type="binding site" evidence="18">
    <location>
        <begin position="62"/>
        <end position="66"/>
    </location>
    <ligand>
        <name>(6S)-NADPHX</name>
        <dbReference type="ChEBI" id="CHEBI:64076"/>
    </ligand>
</feature>
<comment type="cofactor">
    <cofactor evidence="17">
        <name>Mg(2+)</name>
        <dbReference type="ChEBI" id="CHEBI:18420"/>
    </cofactor>
</comment>
<dbReference type="GO" id="GO:0110051">
    <property type="term" value="P:metabolite repair"/>
    <property type="evidence" value="ECO:0007669"/>
    <property type="project" value="TreeGrafter"/>
</dbReference>
<dbReference type="Gene3D" id="3.40.1190.20">
    <property type="match status" value="1"/>
</dbReference>
<comment type="function">
    <text evidence="17">Catalyzes the dehydration of the S-form of NAD(P)HX at the expense of ADP, which is converted to AMP. Together with NAD(P)HX epimerase, which catalyzes the epimerization of the S- and R-forms, the enzyme allows the repair of both epimers of NAD(P)HX, a damaged form of NAD(P)H that is a result of enzymatic or heat-dependent hydration.</text>
</comment>
<dbReference type="AlphaFoldDB" id="A0A9D1R446"/>
<keyword evidence="6 17" id="KW-0547">Nucleotide-binding</keyword>
<comment type="catalytic activity">
    <reaction evidence="16 17 19">
        <text>(6S)-NADPHX + ADP = AMP + phosphate + NADPH + H(+)</text>
        <dbReference type="Rhea" id="RHEA:32235"/>
        <dbReference type="ChEBI" id="CHEBI:15378"/>
        <dbReference type="ChEBI" id="CHEBI:43474"/>
        <dbReference type="ChEBI" id="CHEBI:57783"/>
        <dbReference type="ChEBI" id="CHEBI:64076"/>
        <dbReference type="ChEBI" id="CHEBI:456215"/>
        <dbReference type="ChEBI" id="CHEBI:456216"/>
        <dbReference type="EC" id="4.2.1.136"/>
    </reaction>
</comment>
<dbReference type="PIRSF" id="PIRSF017184">
    <property type="entry name" value="Nnr"/>
    <property type="match status" value="1"/>
</dbReference>
<feature type="binding site" evidence="17">
    <location>
        <position position="373"/>
    </location>
    <ligand>
        <name>(6S)-NADPHX</name>
        <dbReference type="ChEBI" id="CHEBI:64076"/>
    </ligand>
</feature>